<dbReference type="PANTHER" id="PTHR13038:SF10">
    <property type="entry name" value="AUTOPHAGY-RELATED PROTEIN 9"/>
    <property type="match status" value="1"/>
</dbReference>
<feature type="compositionally biased region" description="Basic residues" evidence="20">
    <location>
        <begin position="452"/>
        <end position="466"/>
    </location>
</feature>
<keyword evidence="12 19" id="KW-0445">Lipid transport</keyword>
<evidence type="ECO:0000256" key="19">
    <source>
        <dbReference type="RuleBase" id="RU364027"/>
    </source>
</evidence>
<evidence type="ECO:0000256" key="16">
    <source>
        <dbReference type="ARBA" id="ARBA00024615"/>
    </source>
</evidence>
<keyword evidence="22" id="KW-1185">Reference proteome</keyword>
<evidence type="ECO:0000256" key="7">
    <source>
        <dbReference type="ARBA" id="ARBA00022448"/>
    </source>
</evidence>
<protein>
    <recommendedName>
        <fullName evidence="6 19">Autophagy-related protein 9</fullName>
    </recommendedName>
</protein>
<evidence type="ECO:0000256" key="17">
    <source>
        <dbReference type="ARBA" id="ARBA00024621"/>
    </source>
</evidence>
<dbReference type="GO" id="GO:0000422">
    <property type="term" value="P:autophagy of mitochondrion"/>
    <property type="evidence" value="ECO:0007669"/>
    <property type="project" value="TreeGrafter"/>
</dbReference>
<comment type="subcellular location">
    <subcellularLocation>
        <location evidence="1">Cytoplasmic vesicle membrane</location>
        <topology evidence="1">Multi-pass membrane protein</topology>
    </subcellularLocation>
    <subcellularLocation>
        <location evidence="2">Endoplasmic reticulum membrane</location>
        <topology evidence="2">Multi-pass membrane protein</topology>
    </subcellularLocation>
    <subcellularLocation>
        <location evidence="4">Golgi apparatus membrane</location>
        <topology evidence="4">Multi-pass membrane protein</topology>
    </subcellularLocation>
    <subcellularLocation>
        <location evidence="3 19">Preautophagosomal structure membrane</location>
        <topology evidence="3 19">Multi-pass membrane protein</topology>
    </subcellularLocation>
</comment>
<comment type="function">
    <text evidence="19">Phospholipid scramblase involved in autophagy. Cycles between the preautophagosomal structure/phagophore assembly site (PAS) and the cytoplasmic vesicle pool and supplies membrane for the growing autophagosome. Lipid scramblase activity plays a key role in preautophagosomal structure/phagophore assembly by distributing the phospholipids that arrive through ATG2 from the cytoplasmic to the luminal leaflet of the bilayer, thereby driving autophagosomal membrane expansion.</text>
</comment>
<comment type="catalytic activity">
    <reaction evidence="17">
        <text>a 1,2-diacyl-sn-glycero-3-phospho-(1D-myo-inositol-3-phosphate)(in) = a 1,2-diacyl-sn-glycero-3-phospho-(1D-myo-inositol-3-phosphate)(out)</text>
        <dbReference type="Rhea" id="RHEA:67920"/>
        <dbReference type="ChEBI" id="CHEBI:58088"/>
    </reaction>
</comment>
<comment type="catalytic activity">
    <reaction evidence="16">
        <text>a 1,2-diacyl-sn-glycero-3-phosphoethanolamine(in) = a 1,2-diacyl-sn-glycero-3-phosphoethanolamine(out)</text>
        <dbReference type="Rhea" id="RHEA:38895"/>
        <dbReference type="ChEBI" id="CHEBI:64612"/>
    </reaction>
</comment>
<dbReference type="Proteomes" id="UP000011668">
    <property type="component" value="Unassembled WGS sequence"/>
</dbReference>
<comment type="caution">
    <text evidence="21">The sequence shown here is derived from an EMBL/GenBank/DDBJ whole genome shotgun (WGS) entry which is preliminary data.</text>
</comment>
<feature type="region of interest" description="Disordered" evidence="20">
    <location>
        <begin position="441"/>
        <end position="477"/>
    </location>
</feature>
<evidence type="ECO:0000256" key="20">
    <source>
        <dbReference type="SAM" id="MobiDB-lite"/>
    </source>
</evidence>
<dbReference type="GO" id="GO:0000139">
    <property type="term" value="C:Golgi membrane"/>
    <property type="evidence" value="ECO:0007669"/>
    <property type="project" value="UniProtKB-SubCell"/>
</dbReference>
<dbReference type="EMBL" id="AFRT01000429">
    <property type="protein sequence ID" value="ELU44090.1"/>
    <property type="molecule type" value="Genomic_DNA"/>
</dbReference>
<gene>
    <name evidence="21" type="ORF">AG1IA_01873</name>
</gene>
<comment type="catalytic activity">
    <reaction evidence="18">
        <text>a 1,2-diacyl-sn-glycero-3-phosphocholine(in) = a 1,2-diacyl-sn-glycero-3-phosphocholine(out)</text>
        <dbReference type="Rhea" id="RHEA:38571"/>
        <dbReference type="ChEBI" id="CHEBI:57643"/>
    </reaction>
</comment>
<reference evidence="21 22" key="1">
    <citation type="journal article" date="2013" name="Nat. Commun.">
        <title>The evolution and pathogenic mechanisms of the rice sheath blight pathogen.</title>
        <authorList>
            <person name="Zheng A."/>
            <person name="Lin R."/>
            <person name="Xu L."/>
            <person name="Qin P."/>
            <person name="Tang C."/>
            <person name="Ai P."/>
            <person name="Zhang D."/>
            <person name="Liu Y."/>
            <person name="Sun Z."/>
            <person name="Feng H."/>
            <person name="Wang Y."/>
            <person name="Chen Y."/>
            <person name="Liang X."/>
            <person name="Fu R."/>
            <person name="Li Q."/>
            <person name="Zhang J."/>
            <person name="Yu X."/>
            <person name="Xie Z."/>
            <person name="Ding L."/>
            <person name="Guan P."/>
            <person name="Tang J."/>
            <person name="Liang Y."/>
            <person name="Wang S."/>
            <person name="Deng Q."/>
            <person name="Li S."/>
            <person name="Zhu J."/>
            <person name="Wang L."/>
            <person name="Liu H."/>
            <person name="Li P."/>
        </authorList>
    </citation>
    <scope>NUCLEOTIDE SEQUENCE [LARGE SCALE GENOMIC DNA]</scope>
    <source>
        <strain evidence="22">AG-1 IA</strain>
    </source>
</reference>
<name>L8X1I3_THACA</name>
<evidence type="ECO:0000256" key="14">
    <source>
        <dbReference type="ARBA" id="ARBA00023329"/>
    </source>
</evidence>
<evidence type="ECO:0000256" key="4">
    <source>
        <dbReference type="ARBA" id="ARBA00004653"/>
    </source>
</evidence>
<comment type="similarity">
    <text evidence="5 19">Belongs to the ATG9 family.</text>
</comment>
<organism evidence="21 22">
    <name type="scientific">Thanatephorus cucumeris (strain AG1-IA)</name>
    <name type="common">Rice sheath blight fungus</name>
    <name type="synonym">Rhizoctonia solani</name>
    <dbReference type="NCBI Taxonomy" id="983506"/>
    <lineage>
        <taxon>Eukaryota</taxon>
        <taxon>Fungi</taxon>
        <taxon>Dikarya</taxon>
        <taxon>Basidiomycota</taxon>
        <taxon>Agaricomycotina</taxon>
        <taxon>Agaricomycetes</taxon>
        <taxon>Cantharellales</taxon>
        <taxon>Ceratobasidiaceae</taxon>
        <taxon>Rhizoctonia</taxon>
        <taxon>Rhizoctonia solani AG-1</taxon>
    </lineage>
</organism>
<evidence type="ECO:0000256" key="13">
    <source>
        <dbReference type="ARBA" id="ARBA00023136"/>
    </source>
</evidence>
<dbReference type="GO" id="GO:0034497">
    <property type="term" value="P:protein localization to phagophore assembly site"/>
    <property type="evidence" value="ECO:0007669"/>
    <property type="project" value="TreeGrafter"/>
</dbReference>
<evidence type="ECO:0000256" key="10">
    <source>
        <dbReference type="ARBA" id="ARBA00023006"/>
    </source>
</evidence>
<dbReference type="HOGENOM" id="CLU_326566_0_0_1"/>
<evidence type="ECO:0000256" key="2">
    <source>
        <dbReference type="ARBA" id="ARBA00004477"/>
    </source>
</evidence>
<feature type="compositionally biased region" description="Polar residues" evidence="20">
    <location>
        <begin position="467"/>
        <end position="477"/>
    </location>
</feature>
<dbReference type="OrthoDB" id="2020634at2759"/>
<dbReference type="GO" id="GO:0034045">
    <property type="term" value="C:phagophore assembly site membrane"/>
    <property type="evidence" value="ECO:0007669"/>
    <property type="project" value="UniProtKB-SubCell"/>
</dbReference>
<dbReference type="GO" id="GO:0030659">
    <property type="term" value="C:cytoplasmic vesicle membrane"/>
    <property type="evidence" value="ECO:0007669"/>
    <property type="project" value="UniProtKB-SubCell"/>
</dbReference>
<keyword evidence="7 19" id="KW-0813">Transport</keyword>
<dbReference type="GO" id="GO:0005776">
    <property type="term" value="C:autophagosome"/>
    <property type="evidence" value="ECO:0007669"/>
    <property type="project" value="TreeGrafter"/>
</dbReference>
<dbReference type="GO" id="GO:0034727">
    <property type="term" value="P:piecemeal microautophagy of the nucleus"/>
    <property type="evidence" value="ECO:0007669"/>
    <property type="project" value="TreeGrafter"/>
</dbReference>
<evidence type="ECO:0000256" key="15">
    <source>
        <dbReference type="ARBA" id="ARBA00024479"/>
    </source>
</evidence>
<keyword evidence="11" id="KW-0333">Golgi apparatus</keyword>
<comment type="catalytic activity">
    <reaction evidence="15">
        <text>a 1,2-diacyl-sn-glycero-3-phospho-L-serine(in) = a 1,2-diacyl-sn-glycero-3-phospho-L-serine(out)</text>
        <dbReference type="Rhea" id="RHEA:38663"/>
        <dbReference type="ChEBI" id="CHEBI:57262"/>
    </reaction>
</comment>
<keyword evidence="9 19" id="KW-1133">Transmembrane helix</keyword>
<accession>L8X1I3</accession>
<evidence type="ECO:0000256" key="18">
    <source>
        <dbReference type="ARBA" id="ARBA00024631"/>
    </source>
</evidence>
<dbReference type="Pfam" id="PF04109">
    <property type="entry name" value="ATG9"/>
    <property type="match status" value="1"/>
</dbReference>
<keyword evidence="10 19" id="KW-0072">Autophagy</keyword>
<evidence type="ECO:0000256" key="1">
    <source>
        <dbReference type="ARBA" id="ARBA00004439"/>
    </source>
</evidence>
<dbReference type="GO" id="GO:0061709">
    <property type="term" value="P:reticulophagy"/>
    <property type="evidence" value="ECO:0007669"/>
    <property type="project" value="TreeGrafter"/>
</dbReference>
<dbReference type="PANTHER" id="PTHR13038">
    <property type="entry name" value="APG9 AUTOPHAGY 9"/>
    <property type="match status" value="1"/>
</dbReference>
<evidence type="ECO:0000256" key="11">
    <source>
        <dbReference type="ARBA" id="ARBA00023034"/>
    </source>
</evidence>
<evidence type="ECO:0000313" key="22">
    <source>
        <dbReference type="Proteomes" id="UP000011668"/>
    </source>
</evidence>
<keyword evidence="14" id="KW-0968">Cytoplasmic vesicle</keyword>
<feature type="region of interest" description="Disordered" evidence="20">
    <location>
        <begin position="383"/>
        <end position="404"/>
    </location>
</feature>
<proteinExistence type="inferred from homology"/>
<evidence type="ECO:0000256" key="9">
    <source>
        <dbReference type="ARBA" id="ARBA00022989"/>
    </source>
</evidence>
<dbReference type="InterPro" id="IPR007241">
    <property type="entry name" value="Autophagy-rel_prot_9"/>
</dbReference>
<dbReference type="GO" id="GO:0005789">
    <property type="term" value="C:endoplasmic reticulum membrane"/>
    <property type="evidence" value="ECO:0007669"/>
    <property type="project" value="UniProtKB-SubCell"/>
</dbReference>
<dbReference type="STRING" id="983506.L8X1I3"/>
<evidence type="ECO:0000313" key="21">
    <source>
        <dbReference type="EMBL" id="ELU44090.1"/>
    </source>
</evidence>
<evidence type="ECO:0000256" key="12">
    <source>
        <dbReference type="ARBA" id="ARBA00023055"/>
    </source>
</evidence>
<feature type="transmembrane region" description="Helical" evidence="19">
    <location>
        <begin position="221"/>
        <end position="243"/>
    </location>
</feature>
<evidence type="ECO:0000256" key="8">
    <source>
        <dbReference type="ARBA" id="ARBA00022692"/>
    </source>
</evidence>
<comment type="caution">
    <text evidence="19">Lacks conserved residue(s) required for the propagation of feature annotation.</text>
</comment>
<evidence type="ECO:0000256" key="3">
    <source>
        <dbReference type="ARBA" id="ARBA00004511"/>
    </source>
</evidence>
<evidence type="ECO:0000256" key="5">
    <source>
        <dbReference type="ARBA" id="ARBA00006185"/>
    </source>
</evidence>
<keyword evidence="8 19" id="KW-0812">Transmembrane</keyword>
<feature type="transmembrane region" description="Helical" evidence="19">
    <location>
        <begin position="259"/>
        <end position="277"/>
    </location>
</feature>
<dbReference type="AlphaFoldDB" id="L8X1I3"/>
<feature type="region of interest" description="Disordered" evidence="20">
    <location>
        <begin position="519"/>
        <end position="551"/>
    </location>
</feature>
<feature type="transmembrane region" description="Helical" evidence="19">
    <location>
        <begin position="327"/>
        <end position="346"/>
    </location>
</feature>
<dbReference type="GO" id="GO:0006869">
    <property type="term" value="P:lipid transport"/>
    <property type="evidence" value="ECO:0007669"/>
    <property type="project" value="UniProtKB-KW"/>
</dbReference>
<keyword evidence="13 19" id="KW-0472">Membrane</keyword>
<evidence type="ECO:0000256" key="6">
    <source>
        <dbReference type="ARBA" id="ARBA00018074"/>
    </source>
</evidence>
<sequence length="882" mass="99983">MAQSDVQTISWPEVVRRIGLIREHNPITSLSSQTDGANPTTAKLDAHDIANRIMRQENYLIALFDRELLDLRVPLPKLLERLFPPNEQKQNLTRALEWNLRACLLGHLFDHRGTVRGVFLKEKNKHGLAAELRRRMIFFGAINFIFAPAFASNQVYAVVNLYLQEYHKNPSSAGARQYTPYAKWTFREYNELPHIFARRLDNSYPMASEYMDQFPKEKMTIIARFVSFISGSFAAVLILASVIDPDIFLHFEITPGRTVVFYITVFGTILGIARGMVPDAHQVFDPEMILKEVIRYTHYLPKEWEGQLHSKRVHTEFGLLFDTKVTIFLNELISVMVTPFILWYSLPQHAEKIIDFFRESTWHVEGLGYVCNSAVFDLGRHGRPFEHEPEEPEPRKVGKGKLRERETKMEQSLLNFKAANPEWNPSDQTGSLYLSRNADMAHPSSRAGHNLRQARSRSRFRQHLHPTSHTQPRASSPTIIHRDRAGATATENFGAEVQMPEAKLAERAAVYERALQHSVKLRSSTTSAPRRASEPTPEPMNKDPDSQRLDIGSALGESYDDAQPIFGEPQGRAEDPIDEEFVDGGFMGLLGNIYEQRKGHGNRLLPMLDQIDAHISSQSRPALLKIRKLRISDKEPCNIVCSSGARGLWLAAYIYSSGNSPKLAVHSPTDRRRGDLHQCYIVFTSDMVSSVVGNDNQNELPPPPAVPAPPTTQPNTAVHLVEFFSQFPAFTYDPTRPVLSELKRMKKVFGWDKKTWKSSGALSGLRRALVLQFNLTYGTDQNDLASWQNLCRVMDIANIPEKLSDCKKLVNTIYVNLVDLVDMPNTGKKARLFETEGALSKYTKNSEKIFPRKDARAGGLLKHLLRNIVNPRRGGRIKAKTS</sequence>